<feature type="transmembrane region" description="Helical" evidence="1">
    <location>
        <begin position="158"/>
        <end position="179"/>
    </location>
</feature>
<name>A0ABN9MI75_9NEOB</name>
<keyword evidence="3" id="KW-1185">Reference proteome</keyword>
<dbReference type="SUPFAM" id="SSF47576">
    <property type="entry name" value="Calponin-homology domain, CH-domain"/>
    <property type="match status" value="1"/>
</dbReference>
<evidence type="ECO:0000256" key="1">
    <source>
        <dbReference type="SAM" id="Phobius"/>
    </source>
</evidence>
<feature type="non-terminal residue" evidence="2">
    <location>
        <position position="1"/>
    </location>
</feature>
<evidence type="ECO:0000313" key="2">
    <source>
        <dbReference type="EMBL" id="CAJ0966474.1"/>
    </source>
</evidence>
<comment type="caution">
    <text evidence="2">The sequence shown here is derived from an EMBL/GenBank/DDBJ whole genome shotgun (WGS) entry which is preliminary data.</text>
</comment>
<dbReference type="Proteomes" id="UP001176940">
    <property type="component" value="Unassembled WGS sequence"/>
</dbReference>
<evidence type="ECO:0000313" key="3">
    <source>
        <dbReference type="Proteomes" id="UP001176940"/>
    </source>
</evidence>
<proteinExistence type="predicted"/>
<keyword evidence="1" id="KW-0812">Transmembrane</keyword>
<dbReference type="EMBL" id="CAUEEQ010074875">
    <property type="protein sequence ID" value="CAJ0966474.1"/>
    <property type="molecule type" value="Genomic_DNA"/>
</dbReference>
<keyword evidence="1" id="KW-0472">Membrane</keyword>
<feature type="non-terminal residue" evidence="2">
    <location>
        <position position="228"/>
    </location>
</feature>
<dbReference type="InterPro" id="IPR036872">
    <property type="entry name" value="CH_dom_sf"/>
</dbReference>
<protein>
    <submittedName>
        <fullName evidence="2">Uncharacterized protein</fullName>
    </submittedName>
</protein>
<keyword evidence="1" id="KW-1133">Transmembrane helix</keyword>
<sequence>FPVLGADTISQCAVLSWLWKIKLTSDERSSLTPISPTFQTVHLSSPASATSYRCSPQRPESFLFRAAVREDVKRSNTPPPASSDCTSSKIRQEELDVSDQLRKPKLKMAKCRRNVENFLEACKKIGVPQLNLGSVSGTLESLLSFGDGSRAPALSSHLLGFGVFYCTLMLLLFMLYRWFLTFWTQGKHRVTKRGPALSNPMFTLVTSEDIVGSVSHTPIQRCLQGVQR</sequence>
<gene>
    <name evidence="2" type="ORF">RIMI_LOCUS21345191</name>
</gene>
<accession>A0ABN9MI75</accession>
<organism evidence="2 3">
    <name type="scientific">Ranitomeya imitator</name>
    <name type="common">mimic poison frog</name>
    <dbReference type="NCBI Taxonomy" id="111125"/>
    <lineage>
        <taxon>Eukaryota</taxon>
        <taxon>Metazoa</taxon>
        <taxon>Chordata</taxon>
        <taxon>Craniata</taxon>
        <taxon>Vertebrata</taxon>
        <taxon>Euteleostomi</taxon>
        <taxon>Amphibia</taxon>
        <taxon>Batrachia</taxon>
        <taxon>Anura</taxon>
        <taxon>Neobatrachia</taxon>
        <taxon>Hyloidea</taxon>
        <taxon>Dendrobatidae</taxon>
        <taxon>Dendrobatinae</taxon>
        <taxon>Ranitomeya</taxon>
    </lineage>
</organism>
<reference evidence="2" key="1">
    <citation type="submission" date="2023-07" db="EMBL/GenBank/DDBJ databases">
        <authorList>
            <person name="Stuckert A."/>
        </authorList>
    </citation>
    <scope>NUCLEOTIDE SEQUENCE</scope>
</reference>
<dbReference type="Gene3D" id="1.10.418.10">
    <property type="entry name" value="Calponin-like domain"/>
    <property type="match status" value="1"/>
</dbReference>